<sequence>MVRKLNVSGITIHSVFGPDGNRIAEYNEATGALIRQYVWLGDRPVAVIEGPNVYLVRADHIGRLAFTTTMAGAVVWTASYLPFGGVTVTTGTPIDLRFPGQWFQAEAGLYQNWMRDYDPALGRYLESDPLGLVDGASLYGYALQNPGRWVDKSGGQVYKNSYVGFQLFAIRSTPYESSGEPFVTHSQLPPEAQKVLAGRVTWGDEIYTITFPGCQMMKDPSGKSDAIFFSPPGQNPFDRRKESRANSVRYMPPGTGSGQPGGKYSSRYPQGYYVYYNSNGEVVSPYSGRAVSERSSEGHTPALTHPILINP</sequence>
<evidence type="ECO:0008006" key="4">
    <source>
        <dbReference type="Google" id="ProtNLM"/>
    </source>
</evidence>
<accession>A0A2W5UDT6</accession>
<dbReference type="PRINTS" id="PR00394">
    <property type="entry name" value="RHSPROTEIN"/>
</dbReference>
<dbReference type="Proteomes" id="UP000248975">
    <property type="component" value="Unassembled WGS sequence"/>
</dbReference>
<dbReference type="EMBL" id="QFQS01000004">
    <property type="protein sequence ID" value="PZQ96170.1"/>
    <property type="molecule type" value="Genomic_DNA"/>
</dbReference>
<organism evidence="2 3">
    <name type="scientific">Cereibacter sphaeroides</name>
    <name type="common">Rhodobacter sphaeroides</name>
    <dbReference type="NCBI Taxonomy" id="1063"/>
    <lineage>
        <taxon>Bacteria</taxon>
        <taxon>Pseudomonadati</taxon>
        <taxon>Pseudomonadota</taxon>
        <taxon>Alphaproteobacteria</taxon>
        <taxon>Rhodobacterales</taxon>
        <taxon>Paracoccaceae</taxon>
        <taxon>Cereibacter</taxon>
    </lineage>
</organism>
<dbReference type="InterPro" id="IPR050708">
    <property type="entry name" value="T6SS_VgrG/RHS"/>
</dbReference>
<dbReference type="AlphaFoldDB" id="A0A2W5UDT6"/>
<dbReference type="InterPro" id="IPR022385">
    <property type="entry name" value="Rhs_assc_core"/>
</dbReference>
<name>A0A2W5UDT6_CERSP</name>
<gene>
    <name evidence="2" type="ORF">DI533_17185</name>
</gene>
<evidence type="ECO:0000313" key="2">
    <source>
        <dbReference type="EMBL" id="PZQ96170.1"/>
    </source>
</evidence>
<comment type="caution">
    <text evidence="2">The sequence shown here is derived from an EMBL/GenBank/DDBJ whole genome shotgun (WGS) entry which is preliminary data.</text>
</comment>
<dbReference type="NCBIfam" id="TIGR03696">
    <property type="entry name" value="Rhs_assc_core"/>
    <property type="match status" value="1"/>
</dbReference>
<dbReference type="PANTHER" id="PTHR32305:SF15">
    <property type="entry name" value="PROTEIN RHSA-RELATED"/>
    <property type="match status" value="1"/>
</dbReference>
<feature type="region of interest" description="Disordered" evidence="1">
    <location>
        <begin position="292"/>
        <end position="311"/>
    </location>
</feature>
<evidence type="ECO:0000313" key="3">
    <source>
        <dbReference type="Proteomes" id="UP000248975"/>
    </source>
</evidence>
<dbReference type="Gene3D" id="2.180.10.10">
    <property type="entry name" value="RHS repeat-associated core"/>
    <property type="match status" value="1"/>
</dbReference>
<dbReference type="PANTHER" id="PTHR32305">
    <property type="match status" value="1"/>
</dbReference>
<proteinExistence type="predicted"/>
<evidence type="ECO:0000256" key="1">
    <source>
        <dbReference type="SAM" id="MobiDB-lite"/>
    </source>
</evidence>
<reference evidence="2 3" key="1">
    <citation type="submission" date="2017-08" db="EMBL/GenBank/DDBJ databases">
        <title>Infants hospitalized years apart are colonized by the same room-sourced microbial strains.</title>
        <authorList>
            <person name="Brooks B."/>
            <person name="Olm M.R."/>
            <person name="Firek B.A."/>
            <person name="Baker R."/>
            <person name="Thomas B.C."/>
            <person name="Morowitz M.J."/>
            <person name="Banfield J.F."/>
        </authorList>
    </citation>
    <scope>NUCLEOTIDE SEQUENCE [LARGE SCALE GENOMIC DNA]</scope>
    <source>
        <strain evidence="2">S2_003_000_R2_11</strain>
    </source>
</reference>
<protein>
    <recommendedName>
        <fullName evidence="4">RHS repeat-associated core domain-containing protein</fullName>
    </recommendedName>
</protein>